<dbReference type="GO" id="GO:0102009">
    <property type="term" value="F:proline dipeptidase activity"/>
    <property type="evidence" value="ECO:0007669"/>
    <property type="project" value="UniProtKB-EC"/>
</dbReference>
<keyword evidence="5" id="KW-0224">Dipeptidase</keyword>
<gene>
    <name evidence="5" type="ORF">J3E07_001079</name>
</gene>
<dbReference type="PANTHER" id="PTHR46112">
    <property type="entry name" value="AMINOPEPTIDASE"/>
    <property type="match status" value="1"/>
</dbReference>
<reference evidence="5" key="1">
    <citation type="submission" date="2021-03" db="EMBL/GenBank/DDBJ databases">
        <title>Genomic Encyclopedia of Type Strains, Phase IV (KMG-V): Genome sequencing to study the core and pangenomes of soil and plant-associated prokaryotes.</title>
        <authorList>
            <person name="Whitman W."/>
        </authorList>
    </citation>
    <scope>NUCLEOTIDE SEQUENCE</scope>
    <source>
        <strain evidence="5">C4</strain>
    </source>
</reference>
<dbReference type="GO" id="GO:0046872">
    <property type="term" value="F:metal ion binding"/>
    <property type="evidence" value="ECO:0007669"/>
    <property type="project" value="UniProtKB-KW"/>
</dbReference>
<dbReference type="SUPFAM" id="SSF53092">
    <property type="entry name" value="Creatinase/prolidase N-terminal domain"/>
    <property type="match status" value="1"/>
</dbReference>
<evidence type="ECO:0000259" key="4">
    <source>
        <dbReference type="Pfam" id="PF00557"/>
    </source>
</evidence>
<keyword evidence="1 3" id="KW-0479">Metal-binding</keyword>
<dbReference type="EMBL" id="JAGGMV010000003">
    <property type="protein sequence ID" value="MBP2201654.1"/>
    <property type="molecule type" value="Genomic_DNA"/>
</dbReference>
<comment type="similarity">
    <text evidence="3">Belongs to the peptidase M24B family.</text>
</comment>
<keyword evidence="2 5" id="KW-0378">Hydrolase</keyword>
<dbReference type="InterPro" id="IPR050659">
    <property type="entry name" value="Peptidase_M24B"/>
</dbReference>
<dbReference type="InterPro" id="IPR036005">
    <property type="entry name" value="Creatinase/aminopeptidase-like"/>
</dbReference>
<proteinExistence type="inferred from homology"/>
<dbReference type="SUPFAM" id="SSF55920">
    <property type="entry name" value="Creatinase/aminopeptidase"/>
    <property type="match status" value="1"/>
</dbReference>
<accession>A0A8J7UTG2</accession>
<evidence type="ECO:0000256" key="2">
    <source>
        <dbReference type="ARBA" id="ARBA00022801"/>
    </source>
</evidence>
<dbReference type="Pfam" id="PF00557">
    <property type="entry name" value="Peptidase_M24"/>
    <property type="match status" value="1"/>
</dbReference>
<dbReference type="Proteomes" id="UP000740329">
    <property type="component" value="Unassembled WGS sequence"/>
</dbReference>
<organism evidence="5 6">
    <name type="scientific">Methanococcus voltae</name>
    <dbReference type="NCBI Taxonomy" id="2188"/>
    <lineage>
        <taxon>Archaea</taxon>
        <taxon>Methanobacteriati</taxon>
        <taxon>Methanobacteriota</taxon>
        <taxon>Methanomada group</taxon>
        <taxon>Methanococci</taxon>
        <taxon>Methanococcales</taxon>
        <taxon>Methanococcaceae</taxon>
        <taxon>Methanococcus</taxon>
    </lineage>
</organism>
<keyword evidence="5" id="KW-0645">Protease</keyword>
<evidence type="ECO:0000313" key="6">
    <source>
        <dbReference type="Proteomes" id="UP000740329"/>
    </source>
</evidence>
<dbReference type="PROSITE" id="PS00491">
    <property type="entry name" value="PROLINE_PEPTIDASE"/>
    <property type="match status" value="1"/>
</dbReference>
<dbReference type="InterPro" id="IPR029149">
    <property type="entry name" value="Creatin/AminoP/Spt16_N"/>
</dbReference>
<sequence length="346" mass="39581">MIQRTKREKIDHFLRYMENNSINKAVFIKKENINYFLEDYSPNFSVLIINAKENQIELQVSKLDYELAKIYESKDIIITKFEGWREALNGCNGVEGDLPVGFLKYVRLGYKIVSKELTKMKMVKNKNEIKNISKAANISDKAVESISEYLMDSRDDLIDTENSIAAKLEYIMKKSGSIKPSFDTIAITGNKTSLPHGMPSDEILKDICLMDLGAVYKGYCSDITRTVLLDPTKEMVDIYRMVNEGKKIAEDSLRSGITTKELETSVRSYFKEYDKYFIHSLGHGVGVEVHENPSISQNSKFTLEENMVVTLEPGLYIGKFGVRIEDLYLVKKDGFKRLSNAKIIEY</sequence>
<evidence type="ECO:0000256" key="1">
    <source>
        <dbReference type="ARBA" id="ARBA00022723"/>
    </source>
</evidence>
<comment type="caution">
    <text evidence="5">The sequence shown here is derived from an EMBL/GenBank/DDBJ whole genome shotgun (WGS) entry which is preliminary data.</text>
</comment>
<dbReference type="InterPro" id="IPR001131">
    <property type="entry name" value="Peptidase_M24B_aminopep-P_CS"/>
</dbReference>
<evidence type="ECO:0000313" key="5">
    <source>
        <dbReference type="EMBL" id="MBP2201654.1"/>
    </source>
</evidence>
<name>A0A8J7UTG2_METVO</name>
<dbReference type="RefSeq" id="WP_209591140.1">
    <property type="nucleotide sequence ID" value="NZ_JAGGMV010000003.1"/>
</dbReference>
<evidence type="ECO:0000256" key="3">
    <source>
        <dbReference type="RuleBase" id="RU000590"/>
    </source>
</evidence>
<dbReference type="Gene3D" id="3.90.230.10">
    <property type="entry name" value="Creatinase/methionine aminopeptidase superfamily"/>
    <property type="match status" value="1"/>
</dbReference>
<dbReference type="InterPro" id="IPR000994">
    <property type="entry name" value="Pept_M24"/>
</dbReference>
<dbReference type="EC" id="3.4.13.9" evidence="5"/>
<protein>
    <submittedName>
        <fullName evidence="5">Xaa-Pro dipeptidase</fullName>
        <ecNumber evidence="5">3.4.13.9</ecNumber>
    </submittedName>
</protein>
<dbReference type="PANTHER" id="PTHR46112:SF2">
    <property type="entry name" value="XAA-PRO AMINOPEPTIDASE P-RELATED"/>
    <property type="match status" value="1"/>
</dbReference>
<feature type="domain" description="Peptidase M24" evidence="4">
    <location>
        <begin position="131"/>
        <end position="331"/>
    </location>
</feature>
<dbReference type="AlphaFoldDB" id="A0A8J7UTG2"/>